<dbReference type="STRING" id="105984.A0A427XEL1"/>
<evidence type="ECO:0000259" key="3">
    <source>
        <dbReference type="Pfam" id="PF04082"/>
    </source>
</evidence>
<dbReference type="GeneID" id="39588148"/>
<dbReference type="AlphaFoldDB" id="A0A427XEL1"/>
<proteinExistence type="predicted"/>
<feature type="domain" description="Xylanolytic transcriptional activator regulatory" evidence="3">
    <location>
        <begin position="30"/>
        <end position="211"/>
    </location>
</feature>
<organism evidence="4 5">
    <name type="scientific">Apiotrichum porosum</name>
    <dbReference type="NCBI Taxonomy" id="105984"/>
    <lineage>
        <taxon>Eukaryota</taxon>
        <taxon>Fungi</taxon>
        <taxon>Dikarya</taxon>
        <taxon>Basidiomycota</taxon>
        <taxon>Agaricomycotina</taxon>
        <taxon>Tremellomycetes</taxon>
        <taxon>Trichosporonales</taxon>
        <taxon>Trichosporonaceae</taxon>
        <taxon>Apiotrichum</taxon>
    </lineage>
</organism>
<comment type="caution">
    <text evidence="4">The sequence shown here is derived from an EMBL/GenBank/DDBJ whole genome shotgun (WGS) entry which is preliminary data.</text>
</comment>
<keyword evidence="5" id="KW-1185">Reference proteome</keyword>
<dbReference type="PANTHER" id="PTHR46910">
    <property type="entry name" value="TRANSCRIPTION FACTOR PDR1"/>
    <property type="match status" value="1"/>
</dbReference>
<keyword evidence="1" id="KW-0539">Nucleus</keyword>
<dbReference type="OrthoDB" id="1708823at2759"/>
<dbReference type="RefSeq" id="XP_028472442.1">
    <property type="nucleotide sequence ID" value="XM_028619268.1"/>
</dbReference>
<dbReference type="GO" id="GO:0006351">
    <property type="term" value="P:DNA-templated transcription"/>
    <property type="evidence" value="ECO:0007669"/>
    <property type="project" value="InterPro"/>
</dbReference>
<accession>A0A427XEL1</accession>
<sequence>MSPQCHGCCERGRDPHIEDYIPWNGVMRILNAYHAYLYPLMPIVHWPTFVQQLVARHDERDRRWRAFVFSLLAYSIVQLPRATLSFLDITECVRLHQECFASSKALQNWSLKDIAIIDIATLYCQHIYLATIMRKHLANTTLTKAIRLSFELKLHLDEPPPGIDSVEQEVRLRIFWLLYGSDRTITVLDESFMLISDGDVTAPYPTAVDDEPVPPGLLDLLNAPSLSSSVFTESFNRILDDLPHELRWQVGTDYTPVGGDGKVGSDAFAICRVNLLITQALIRSAIQQYAFANGEDDAALHVSPRKLVLDMLDSMSTESLTANGDSLRMKVLYFFLSETQQQPGAQDASTTPSYNFELLSQYLRLREQQEANILHEAANSSEGSRAASPSVAPETT</sequence>
<reference evidence="4 5" key="1">
    <citation type="submission" date="2018-11" db="EMBL/GenBank/DDBJ databases">
        <title>Genome sequence of Apiotrichum porosum DSM 27194.</title>
        <authorList>
            <person name="Aliyu H."/>
            <person name="Gorte O."/>
            <person name="Ochsenreither K."/>
        </authorList>
    </citation>
    <scope>NUCLEOTIDE SEQUENCE [LARGE SCALE GENOMIC DNA]</scope>
    <source>
        <strain evidence="4 5">DSM 27194</strain>
    </source>
</reference>
<dbReference type="GO" id="GO:0003677">
    <property type="term" value="F:DNA binding"/>
    <property type="evidence" value="ECO:0007669"/>
    <property type="project" value="InterPro"/>
</dbReference>
<dbReference type="GO" id="GO:0008270">
    <property type="term" value="F:zinc ion binding"/>
    <property type="evidence" value="ECO:0007669"/>
    <property type="project" value="InterPro"/>
</dbReference>
<dbReference type="GO" id="GO:0003700">
    <property type="term" value="F:DNA-binding transcription factor activity"/>
    <property type="evidence" value="ECO:0007669"/>
    <property type="project" value="InterPro"/>
</dbReference>
<protein>
    <recommendedName>
        <fullName evidence="3">Xylanolytic transcriptional activator regulatory domain-containing protein</fullName>
    </recommendedName>
</protein>
<dbReference type="PANTHER" id="PTHR46910:SF40">
    <property type="entry name" value="ZN(II)2CYS6 TRANSCRIPTION FACTOR (EUROFUNG)"/>
    <property type="match status" value="1"/>
</dbReference>
<evidence type="ECO:0000256" key="1">
    <source>
        <dbReference type="ARBA" id="ARBA00023242"/>
    </source>
</evidence>
<evidence type="ECO:0000313" key="5">
    <source>
        <dbReference type="Proteomes" id="UP000279236"/>
    </source>
</evidence>
<dbReference type="Pfam" id="PF04082">
    <property type="entry name" value="Fungal_trans"/>
    <property type="match status" value="1"/>
</dbReference>
<name>A0A427XEL1_9TREE</name>
<dbReference type="Proteomes" id="UP000279236">
    <property type="component" value="Unassembled WGS sequence"/>
</dbReference>
<dbReference type="EMBL" id="RSCE01000017">
    <property type="protein sequence ID" value="RSH77295.1"/>
    <property type="molecule type" value="Genomic_DNA"/>
</dbReference>
<dbReference type="InterPro" id="IPR007219">
    <property type="entry name" value="XnlR_reg_dom"/>
</dbReference>
<dbReference type="CDD" id="cd12148">
    <property type="entry name" value="fungal_TF_MHR"/>
    <property type="match status" value="1"/>
</dbReference>
<evidence type="ECO:0000256" key="2">
    <source>
        <dbReference type="SAM" id="MobiDB-lite"/>
    </source>
</evidence>
<dbReference type="InterPro" id="IPR050987">
    <property type="entry name" value="AtrR-like"/>
</dbReference>
<gene>
    <name evidence="4" type="ORF">EHS24_003605</name>
</gene>
<evidence type="ECO:0000313" key="4">
    <source>
        <dbReference type="EMBL" id="RSH77295.1"/>
    </source>
</evidence>
<feature type="region of interest" description="Disordered" evidence="2">
    <location>
        <begin position="375"/>
        <end position="396"/>
    </location>
</feature>